<feature type="region of interest" description="Disordered" evidence="1">
    <location>
        <begin position="1583"/>
        <end position="1602"/>
    </location>
</feature>
<organism evidence="6 10">
    <name type="scientific">Phytophthora fragariae</name>
    <dbReference type="NCBI Taxonomy" id="53985"/>
    <lineage>
        <taxon>Eukaryota</taxon>
        <taxon>Sar</taxon>
        <taxon>Stramenopiles</taxon>
        <taxon>Oomycota</taxon>
        <taxon>Peronosporomycetes</taxon>
        <taxon>Peronosporales</taxon>
        <taxon>Peronosporaceae</taxon>
        <taxon>Phytophthora</taxon>
    </lineage>
</organism>
<dbReference type="Proteomes" id="UP000460718">
    <property type="component" value="Unassembled WGS sequence"/>
</dbReference>
<evidence type="ECO:0000313" key="5">
    <source>
        <dbReference type="EMBL" id="KAE9125680.1"/>
    </source>
</evidence>
<feature type="compositionally biased region" description="Basic and acidic residues" evidence="1">
    <location>
        <begin position="703"/>
        <end position="725"/>
    </location>
</feature>
<keyword evidence="10" id="KW-1185">Reference proteome</keyword>
<evidence type="ECO:0000313" key="14">
    <source>
        <dbReference type="Proteomes" id="UP000441208"/>
    </source>
</evidence>
<sequence length="1805" mass="195206">MEETQPLVDAPPAVDVKAETEPEPQLEAAASPTDADAAKSKKKKKKKKNKSRRKSLERTQSELEEDAPQVPEQDEKEEEKKEEKEEKEPSIEEAEPSVEEKTVEEEDNQADHELAPPELEHTSSLDSMKATGTRAVGSLFSRFKVGRKKPLPSRTESAAKLELVSPSPVKTAVKRLEVQEETSLDDLPMRTKRDFIADGEQSVHVSAERDKYDALERQRTAEKEAARLSPPSSTRASEQVQVQDEASEGEAAVGAKEQADVTSETLTSQSLGAVENQEPLAAGVKEHEDPAADSLLSSEEMPVSLDKVDKAEEESTEEVLAPNQVPFEVTIAEAATTEVDVTDATEMPATVAKLQEDAEVTAAEEPQPVSLELELDLEPAGQTVEAKVDQEEVAAPPSTDLQDTASEVAKDAQIEETELLQVKIAPPTSELPSETTEAAKPERMSPVKSLASRFEGKREQSLDNLKFRTVREFFSEERSIRVGAEKQKYEAQAQQQKLKAKAEEEAKSKYKIGSSFKSPGKDGVSPAASPELRATTAKESGVAVEHFNISTPDAAVNRKKFSFDEGHVASDSPGKSSEGAPEALTPVKSIASRFEGKREQSLDNLKFRTVREFFPEERSVRVGSEKQKFEAQAKQDKSLDNLKFRTVREFFPDDGKRSIHVGAEKAKFEALTKQQGEAAKAAEHVKLKHAAPSPNPTSTNLKSSEESPSARDDVGSSPVLEDKQVDAGVDSSVPKDSATVEPPEENADTDVELDSSLHGIAANQPLDSLDISLAKAEDKGDYLSGPCSDGLTVDQKDCQADISPVTDVQDQGEDVTNTGNADDENDANMVSTDVEVDQPDENRTSVDEATIEQEVKKEVPSAELGPAELVLIEPVQSEENQTPINGTTLVPELEKNIPTIDNEAAELDVGESVKSEDNQALADEATTEQEVENEVDASAELDVGDLAQPEAKHALVDEANFEHEIVKEVPSTASNSSELYLGGSLQPEENEILVDETVVEHEVEKDAPSADNGSVTLDIGENEWNETAVVHEVEIDMPRACNETNLDHGESVVDDAELAGKGRVGRRWACWGCGSRVEQVDPSDGLVELDLNEPELGQQVDQPVAPVEDDIQYSAKTNEPEMGQQVDQPVAPIDDGIQYSAKTQEVVQERQPDIAKDAVGAENELEESEQKSKSKSRPMLTTERSFVVGVDAIETEDTVVVGERPTTDGEDEFEPQSSIKAPELITGVTTSETKLGVSSTSKSVANASKTSPKLTRKVSAGSVGSSKSSSARTTVPVPMKRASITAPTASYMAKKAAEAEELHKASQRLKKQGSASKLNGTVSETGFIKPPSAAPTVPVPMKRASITAPTASYMARKAAEAEKAHRASPTPKQTRPASKQKTTAGSTGFKPPAAATTTPVPMKRASITAPTASWQARNVPEASESHSTAKIQSTKSKGAFGPTVPVAPKRASIMAPTASYIAKKAVEQADDVNVAESSIPSRNKRYSNVKSKVMQGIQSGSMHVATHKTITKEEFIAAERRKSLGSAGVRSVLDSFDRRASLTARVTIDNPPEPFMRSALSRKKLNSTVPRYLNYENAPGYAERAQKQYERRKRLEEENAAKSERRQKELRVFFSERQQKALKLSAEEVRRGLEAHEFSRLAKESELEVQKTLRKEKQRERSGRTHTRGSSTTSSVGASSSNGVPSRPSKKSSVSSVEEKIVAVLAVESAAPDSDTAVEVAASAEEIIVEKDALPAEEPVAAFEASVEELIATDVQVVLAEAAEVEKQTTAVPAVDIDLTLEHVTKKIDFDEASSDSDEKDTSNV</sequence>
<feature type="region of interest" description="Disordered" evidence="1">
    <location>
        <begin position="1232"/>
        <end position="1281"/>
    </location>
</feature>
<feature type="region of interest" description="Disordered" evidence="1">
    <location>
        <begin position="906"/>
        <end position="934"/>
    </location>
</feature>
<evidence type="ECO:0000256" key="1">
    <source>
        <dbReference type="SAM" id="MobiDB-lite"/>
    </source>
</evidence>
<evidence type="ECO:0000313" key="8">
    <source>
        <dbReference type="EMBL" id="KAE9298794.1"/>
    </source>
</evidence>
<dbReference type="Proteomes" id="UP000440367">
    <property type="component" value="Unassembled WGS sequence"/>
</dbReference>
<gene>
    <name evidence="8" type="ORF">PF001_g15770</name>
    <name evidence="7" type="ORF">PF002_g19107</name>
    <name evidence="6" type="ORF">PF005_g17840</name>
    <name evidence="5" type="ORF">PF006_g16903</name>
    <name evidence="4" type="ORF">PF007_g17957</name>
    <name evidence="2" type="ORF">PF009_g15232</name>
    <name evidence="3" type="ORF">PF011_g16733</name>
</gene>
<feature type="compositionally biased region" description="Low complexity" evidence="1">
    <location>
        <begin position="1257"/>
        <end position="1271"/>
    </location>
</feature>
<feature type="compositionally biased region" description="Acidic residues" evidence="1">
    <location>
        <begin position="62"/>
        <end position="77"/>
    </location>
</feature>
<feature type="compositionally biased region" description="Basic residues" evidence="1">
    <location>
        <begin position="40"/>
        <end position="53"/>
    </location>
</feature>
<protein>
    <submittedName>
        <fullName evidence="6">Uncharacterized protein</fullName>
    </submittedName>
</protein>
<feature type="compositionally biased region" description="Basic and acidic residues" evidence="1">
    <location>
        <begin position="206"/>
        <end position="226"/>
    </location>
</feature>
<evidence type="ECO:0000313" key="7">
    <source>
        <dbReference type="EMBL" id="KAE9209454.1"/>
    </source>
</evidence>
<feature type="region of interest" description="Disordered" evidence="1">
    <location>
        <begin position="1302"/>
        <end position="1444"/>
    </location>
</feature>
<comment type="caution">
    <text evidence="6">The sequence shown here is derived from an EMBL/GenBank/DDBJ whole genome shotgun (WGS) entry which is preliminary data.</text>
</comment>
<feature type="compositionally biased region" description="Basic and acidic residues" evidence="1">
    <location>
        <begin position="78"/>
        <end position="90"/>
    </location>
</feature>
<evidence type="ECO:0000313" key="13">
    <source>
        <dbReference type="Proteomes" id="UP000440732"/>
    </source>
</evidence>
<feature type="region of interest" description="Disordered" evidence="1">
    <location>
        <begin position="1"/>
        <end position="159"/>
    </location>
</feature>
<evidence type="ECO:0000313" key="2">
    <source>
        <dbReference type="EMBL" id="KAE8934801.1"/>
    </source>
</evidence>
<feature type="compositionally biased region" description="Acidic residues" evidence="1">
    <location>
        <begin position="742"/>
        <end position="753"/>
    </location>
</feature>
<evidence type="ECO:0000313" key="6">
    <source>
        <dbReference type="EMBL" id="KAE9194061.1"/>
    </source>
</evidence>
<dbReference type="EMBL" id="QXFZ01001253">
    <property type="protein sequence ID" value="KAE9093905.1"/>
    <property type="molecule type" value="Genomic_DNA"/>
</dbReference>
<feature type="region of interest" description="Disordered" evidence="1">
    <location>
        <begin position="484"/>
        <end position="540"/>
    </location>
</feature>
<feature type="compositionally biased region" description="Polar residues" evidence="1">
    <location>
        <begin position="806"/>
        <end position="820"/>
    </location>
</feature>
<feature type="compositionally biased region" description="Polar residues" evidence="1">
    <location>
        <begin position="1370"/>
        <end position="1386"/>
    </location>
</feature>
<feature type="region of interest" description="Disordered" evidence="1">
    <location>
        <begin position="803"/>
        <end position="827"/>
    </location>
</feature>
<feature type="region of interest" description="Disordered" evidence="1">
    <location>
        <begin position="181"/>
        <end position="324"/>
    </location>
</feature>
<evidence type="ECO:0000313" key="12">
    <source>
        <dbReference type="Proteomes" id="UP000440367"/>
    </source>
</evidence>
<feature type="compositionally biased region" description="Polar residues" evidence="1">
    <location>
        <begin position="260"/>
        <end position="271"/>
    </location>
</feature>
<feature type="compositionally biased region" description="Basic and acidic residues" evidence="1">
    <location>
        <begin position="187"/>
        <end position="196"/>
    </location>
</feature>
<dbReference type="EMBL" id="QXGA01001208">
    <property type="protein sequence ID" value="KAE9125680.1"/>
    <property type="molecule type" value="Genomic_DNA"/>
</dbReference>
<dbReference type="EMBL" id="QXGB01001255">
    <property type="protein sequence ID" value="KAE9194061.1"/>
    <property type="molecule type" value="Genomic_DNA"/>
</dbReference>
<feature type="region of interest" description="Disordered" evidence="1">
    <location>
        <begin position="619"/>
        <end position="638"/>
    </location>
</feature>
<dbReference type="Proteomes" id="UP000433483">
    <property type="component" value="Unassembled WGS sequence"/>
</dbReference>
<proteinExistence type="predicted"/>
<evidence type="ECO:0000313" key="9">
    <source>
        <dbReference type="Proteomes" id="UP000429523"/>
    </source>
</evidence>
<feature type="compositionally biased region" description="Polar residues" evidence="1">
    <location>
        <begin position="1425"/>
        <end position="1436"/>
    </location>
</feature>
<feature type="compositionally biased region" description="Polar residues" evidence="1">
    <location>
        <begin position="1313"/>
        <end position="1324"/>
    </location>
</feature>
<dbReference type="Proteomes" id="UP000440732">
    <property type="component" value="Unassembled WGS sequence"/>
</dbReference>
<feature type="compositionally biased region" description="Acidic residues" evidence="1">
    <location>
        <begin position="925"/>
        <end position="934"/>
    </location>
</feature>
<reference evidence="9 10" key="1">
    <citation type="submission" date="2018-08" db="EMBL/GenBank/DDBJ databases">
        <title>Genomic investigation of the strawberry pathogen Phytophthora fragariae indicates pathogenicity is determined by transcriptional variation in three key races.</title>
        <authorList>
            <person name="Adams T.M."/>
            <person name="Armitage A.D."/>
            <person name="Sobczyk M.K."/>
            <person name="Bates H.J."/>
            <person name="Dunwell J.M."/>
            <person name="Nellist C.F."/>
            <person name="Harrison R.J."/>
        </authorList>
    </citation>
    <scope>NUCLEOTIDE SEQUENCE [LARGE SCALE GENOMIC DNA]</scope>
    <source>
        <strain evidence="8 11">A4</strain>
        <strain evidence="7 12">BC-1</strain>
        <strain evidence="6 10">NOV-27</strain>
        <strain evidence="5 13">NOV-5</strain>
        <strain evidence="4 14">NOV-71</strain>
        <strain evidence="2 9">NOV-9</strain>
        <strain evidence="3 15">SCRP245</strain>
    </source>
</reference>
<accession>A0A6A3X0U6</accession>
<evidence type="ECO:0000313" key="4">
    <source>
        <dbReference type="EMBL" id="KAE9093905.1"/>
    </source>
</evidence>
<feature type="compositionally biased region" description="Basic and acidic residues" evidence="1">
    <location>
        <begin position="1645"/>
        <end position="1663"/>
    </location>
</feature>
<dbReference type="OrthoDB" id="118793at2759"/>
<evidence type="ECO:0000313" key="15">
    <source>
        <dbReference type="Proteomes" id="UP000460718"/>
    </source>
</evidence>
<feature type="compositionally biased region" description="Basic and acidic residues" evidence="1">
    <location>
        <begin position="109"/>
        <end position="123"/>
    </location>
</feature>
<feature type="compositionally biased region" description="Acidic residues" evidence="1">
    <location>
        <begin position="91"/>
        <end position="108"/>
    </location>
</feature>
<dbReference type="Proteomes" id="UP000441208">
    <property type="component" value="Unassembled WGS sequence"/>
</dbReference>
<evidence type="ECO:0000313" key="11">
    <source>
        <dbReference type="Proteomes" id="UP000437068"/>
    </source>
</evidence>
<feature type="region of interest" description="Disordered" evidence="1">
    <location>
        <begin position="423"/>
        <end position="455"/>
    </location>
</feature>
<evidence type="ECO:0000313" key="3">
    <source>
        <dbReference type="EMBL" id="KAE8994455.1"/>
    </source>
</evidence>
<dbReference type="EMBL" id="QXGF01000869">
    <property type="protein sequence ID" value="KAE8934801.1"/>
    <property type="molecule type" value="Genomic_DNA"/>
</dbReference>
<name>A0A6A3X0U6_9STRA</name>
<evidence type="ECO:0000313" key="10">
    <source>
        <dbReference type="Proteomes" id="UP000433483"/>
    </source>
</evidence>
<feature type="compositionally biased region" description="Polar residues" evidence="1">
    <location>
        <begin position="230"/>
        <end position="244"/>
    </location>
</feature>
<feature type="region of interest" description="Disordered" evidence="1">
    <location>
        <begin position="1645"/>
        <end position="1696"/>
    </location>
</feature>
<dbReference type="Proteomes" id="UP000429523">
    <property type="component" value="Unassembled WGS sequence"/>
</dbReference>
<feature type="compositionally biased region" description="Low complexity" evidence="1">
    <location>
        <begin position="1668"/>
        <end position="1696"/>
    </location>
</feature>
<dbReference type="EMBL" id="QXGE01001043">
    <property type="protein sequence ID" value="KAE9298794.1"/>
    <property type="molecule type" value="Genomic_DNA"/>
</dbReference>
<dbReference type="Proteomes" id="UP000437068">
    <property type="component" value="Unassembled WGS sequence"/>
</dbReference>
<feature type="region of interest" description="Disordered" evidence="1">
    <location>
        <begin position="1157"/>
        <end position="1180"/>
    </location>
</feature>
<dbReference type="EMBL" id="QXGD01001298">
    <property type="protein sequence ID" value="KAE9209454.1"/>
    <property type="molecule type" value="Genomic_DNA"/>
</dbReference>
<dbReference type="EMBL" id="QXFW01001217">
    <property type="protein sequence ID" value="KAE8994455.1"/>
    <property type="molecule type" value="Genomic_DNA"/>
</dbReference>
<feature type="compositionally biased region" description="Polar residues" evidence="1">
    <location>
        <begin position="1232"/>
        <end position="1253"/>
    </location>
</feature>
<feature type="region of interest" description="Disordered" evidence="1">
    <location>
        <begin position="674"/>
        <end position="755"/>
    </location>
</feature>
<feature type="compositionally biased region" description="Basic and acidic residues" evidence="1">
    <location>
        <begin position="1584"/>
        <end position="1602"/>
    </location>
</feature>
<feature type="region of interest" description="Disordered" evidence="1">
    <location>
        <begin position="565"/>
        <end position="584"/>
    </location>
</feature>